<dbReference type="EMBL" id="KV454016">
    <property type="protein sequence ID" value="ODV94321.1"/>
    <property type="molecule type" value="Genomic_DNA"/>
</dbReference>
<dbReference type="Proteomes" id="UP000094236">
    <property type="component" value="Unassembled WGS sequence"/>
</dbReference>
<gene>
    <name evidence="1" type="ORF">PACTADRAFT_51179</name>
</gene>
<accession>A0A1E4TRC9</accession>
<evidence type="ECO:0000313" key="2">
    <source>
        <dbReference type="Proteomes" id="UP000094236"/>
    </source>
</evidence>
<reference evidence="2" key="1">
    <citation type="submission" date="2016-05" db="EMBL/GenBank/DDBJ databases">
        <title>Comparative genomics of biotechnologically important yeasts.</title>
        <authorList>
            <consortium name="DOE Joint Genome Institute"/>
            <person name="Riley R."/>
            <person name="Haridas S."/>
            <person name="Wolfe K.H."/>
            <person name="Lopes M.R."/>
            <person name="Hittinger C.T."/>
            <person name="Goker M."/>
            <person name="Salamov A."/>
            <person name="Wisecaver J."/>
            <person name="Long T.M."/>
            <person name="Aerts A.L."/>
            <person name="Barry K."/>
            <person name="Choi C."/>
            <person name="Clum A."/>
            <person name="Coughlan A.Y."/>
            <person name="Deshpande S."/>
            <person name="Douglass A.P."/>
            <person name="Hanson S.J."/>
            <person name="Klenk H.-P."/>
            <person name="Labutti K."/>
            <person name="Lapidus A."/>
            <person name="Lindquist E."/>
            <person name="Lipzen A."/>
            <person name="Meier-Kolthoff J.P."/>
            <person name="Ohm R.A."/>
            <person name="Otillar R.P."/>
            <person name="Pangilinan J."/>
            <person name="Peng Y."/>
            <person name="Rokas A."/>
            <person name="Rosa C.A."/>
            <person name="Scheuner C."/>
            <person name="Sibirny A.A."/>
            <person name="Slot J.C."/>
            <person name="Stielow J.B."/>
            <person name="Sun H."/>
            <person name="Kurtzman C.P."/>
            <person name="Blackwell M."/>
            <person name="Grigoriev I.V."/>
            <person name="Jeffries T.W."/>
        </authorList>
    </citation>
    <scope>NUCLEOTIDE SEQUENCE [LARGE SCALE GENOMIC DNA]</scope>
    <source>
        <strain evidence="2">NRRL Y-2460</strain>
    </source>
</reference>
<keyword evidence="2" id="KW-1185">Reference proteome</keyword>
<name>A0A1E4TRC9_PACTA</name>
<dbReference type="AlphaFoldDB" id="A0A1E4TRC9"/>
<sequence length="92" mass="10498">MNPSMINLYKAPHFKPSSGNKTVSSDLIENPISKIWTRYKNLSLSLKLYLGLSTILVCYFGDKISSDIYERSRLNQEAQKEVDIETSALKRV</sequence>
<evidence type="ECO:0000313" key="1">
    <source>
        <dbReference type="EMBL" id="ODV94321.1"/>
    </source>
</evidence>
<proteinExistence type="predicted"/>
<protein>
    <submittedName>
        <fullName evidence="1">Uncharacterized protein</fullName>
    </submittedName>
</protein>
<feature type="non-terminal residue" evidence="1">
    <location>
        <position position="92"/>
    </location>
</feature>
<organism evidence="1 2">
    <name type="scientific">Pachysolen tannophilus NRRL Y-2460</name>
    <dbReference type="NCBI Taxonomy" id="669874"/>
    <lineage>
        <taxon>Eukaryota</taxon>
        <taxon>Fungi</taxon>
        <taxon>Dikarya</taxon>
        <taxon>Ascomycota</taxon>
        <taxon>Saccharomycotina</taxon>
        <taxon>Pichiomycetes</taxon>
        <taxon>Pachysolenaceae</taxon>
        <taxon>Pachysolen</taxon>
    </lineage>
</organism>